<protein>
    <recommendedName>
        <fullName evidence="1">DSBA-like thioredoxin domain-containing protein</fullName>
    </recommendedName>
</protein>
<comment type="caution">
    <text evidence="2">The sequence shown here is derived from an EMBL/GenBank/DDBJ whole genome shotgun (WGS) entry which is preliminary data.</text>
</comment>
<dbReference type="InterPro" id="IPR036249">
    <property type="entry name" value="Thioredoxin-like_sf"/>
</dbReference>
<dbReference type="RefSeq" id="WP_034832026.1">
    <property type="nucleotide sequence ID" value="NZ_JANX01000024.1"/>
</dbReference>
<gene>
    <name evidence="2" type="ORF">P409_04045</name>
</gene>
<dbReference type="InterPro" id="IPR001853">
    <property type="entry name" value="DSBA-like_thioredoxin_dom"/>
</dbReference>
<organism evidence="2 3">
    <name type="scientific">Inquilinus limosus MP06</name>
    <dbReference type="NCBI Taxonomy" id="1398085"/>
    <lineage>
        <taxon>Bacteria</taxon>
        <taxon>Pseudomonadati</taxon>
        <taxon>Pseudomonadota</taxon>
        <taxon>Alphaproteobacteria</taxon>
        <taxon>Rhodospirillales</taxon>
        <taxon>Rhodospirillaceae</taxon>
        <taxon>Inquilinus</taxon>
    </lineage>
</organism>
<dbReference type="SUPFAM" id="SSF52833">
    <property type="entry name" value="Thioredoxin-like"/>
    <property type="match status" value="1"/>
</dbReference>
<dbReference type="EMBL" id="JANX01000024">
    <property type="protein sequence ID" value="KGM35519.1"/>
    <property type="molecule type" value="Genomic_DNA"/>
</dbReference>
<dbReference type="GO" id="GO:0016491">
    <property type="term" value="F:oxidoreductase activity"/>
    <property type="evidence" value="ECO:0007669"/>
    <property type="project" value="InterPro"/>
</dbReference>
<evidence type="ECO:0000313" key="2">
    <source>
        <dbReference type="EMBL" id="KGM35519.1"/>
    </source>
</evidence>
<feature type="domain" description="DSBA-like thioredoxin" evidence="1">
    <location>
        <begin position="3"/>
        <end position="198"/>
    </location>
</feature>
<dbReference type="Pfam" id="PF01323">
    <property type="entry name" value="DSBA"/>
    <property type="match status" value="1"/>
</dbReference>
<dbReference type="PANTHER" id="PTHR13887">
    <property type="entry name" value="GLUTATHIONE S-TRANSFERASE KAPPA"/>
    <property type="match status" value="1"/>
</dbReference>
<name>A0A0A0DBM7_9PROT</name>
<dbReference type="CDD" id="cd03024">
    <property type="entry name" value="DsbA_FrnE"/>
    <property type="match status" value="1"/>
</dbReference>
<dbReference type="Gene3D" id="3.40.30.10">
    <property type="entry name" value="Glutaredoxin"/>
    <property type="match status" value="1"/>
</dbReference>
<evidence type="ECO:0000259" key="1">
    <source>
        <dbReference type="Pfam" id="PF01323"/>
    </source>
</evidence>
<sequence length="218" mass="24412">MRIDIFFDVVCPWCYIGKHRLRRALAMRPLPGLEIRWQPFQLNPEMPKQGVDRQSYMIAKFGGRERMRQINAVVAEAAGKEGLPLNQSVIRRTPNTVEAHRLIRHAGELGEADRMVDALFTAYFVHGRDVGNREILIDIAEELGFDRRRIAGVLASEIGVAEIQAADLRARQLGIQAVPCFVFDGRYAVSGAQEPSAFLPLLDLAREHAVSAPLSERA</sequence>
<reference evidence="2 3" key="1">
    <citation type="submission" date="2014-01" db="EMBL/GenBank/DDBJ databases">
        <title>Genome sequence determination for a cystic fibrosis isolate, Inquilinus limosus.</title>
        <authorList>
            <person name="Pino M."/>
            <person name="Di Conza J."/>
            <person name="Gutkind G."/>
        </authorList>
    </citation>
    <scope>NUCLEOTIDE SEQUENCE [LARGE SCALE GENOMIC DNA]</scope>
    <source>
        <strain evidence="2 3">MP06</strain>
    </source>
</reference>
<dbReference type="AlphaFoldDB" id="A0A0A0DBM7"/>
<accession>A0A0A0DBM7</accession>
<proteinExistence type="predicted"/>
<dbReference type="PANTHER" id="PTHR13887:SF41">
    <property type="entry name" value="THIOREDOXIN SUPERFAMILY PROTEIN"/>
    <property type="match status" value="1"/>
</dbReference>
<evidence type="ECO:0000313" key="3">
    <source>
        <dbReference type="Proteomes" id="UP000029995"/>
    </source>
</evidence>
<dbReference type="OrthoDB" id="9799122at2"/>
<dbReference type="Proteomes" id="UP000029995">
    <property type="component" value="Unassembled WGS sequence"/>
</dbReference>